<evidence type="ECO:0000256" key="3">
    <source>
        <dbReference type="ARBA" id="ARBA00022840"/>
    </source>
</evidence>
<dbReference type="Proteomes" id="UP001519308">
    <property type="component" value="Unassembled WGS sequence"/>
</dbReference>
<dbReference type="Gene3D" id="3.40.50.300">
    <property type="entry name" value="P-loop containing nucleotide triphosphate hydrolases"/>
    <property type="match status" value="1"/>
</dbReference>
<dbReference type="RefSeq" id="WP_021284092.1">
    <property type="nucleotide sequence ID" value="NZ_JAGGLL010000009.1"/>
</dbReference>
<comment type="caution">
    <text evidence="5">The sequence shown here is derived from an EMBL/GenBank/DDBJ whole genome shotgun (WGS) entry which is preliminary data.</text>
</comment>
<accession>A0ABS4K1H1</accession>
<dbReference type="PANTHER" id="PTHR42939">
    <property type="entry name" value="ABC TRANSPORTER ATP-BINDING PROTEIN ALBC-RELATED"/>
    <property type="match status" value="1"/>
</dbReference>
<gene>
    <name evidence="5" type="ORF">J2Z44_001422</name>
</gene>
<dbReference type="Pfam" id="PF00005">
    <property type="entry name" value="ABC_tran"/>
    <property type="match status" value="1"/>
</dbReference>
<proteinExistence type="predicted"/>
<dbReference type="InterPro" id="IPR003593">
    <property type="entry name" value="AAA+_ATPase"/>
</dbReference>
<dbReference type="InterPro" id="IPR003439">
    <property type="entry name" value="ABC_transporter-like_ATP-bd"/>
</dbReference>
<evidence type="ECO:0000313" key="5">
    <source>
        <dbReference type="EMBL" id="MBP2021626.1"/>
    </source>
</evidence>
<reference evidence="5 6" key="1">
    <citation type="submission" date="2021-03" db="EMBL/GenBank/DDBJ databases">
        <title>Genomic Encyclopedia of Type Strains, Phase IV (KMG-IV): sequencing the most valuable type-strain genomes for metagenomic binning, comparative biology and taxonomic classification.</title>
        <authorList>
            <person name="Goeker M."/>
        </authorList>
    </citation>
    <scope>NUCLEOTIDE SEQUENCE [LARGE SCALE GENOMIC DNA]</scope>
    <source>
        <strain evidence="5 6">DSM 28650</strain>
    </source>
</reference>
<evidence type="ECO:0000256" key="2">
    <source>
        <dbReference type="ARBA" id="ARBA00022741"/>
    </source>
</evidence>
<organism evidence="5 6">
    <name type="scientific">Clostridium punense</name>
    <dbReference type="NCBI Taxonomy" id="1054297"/>
    <lineage>
        <taxon>Bacteria</taxon>
        <taxon>Bacillati</taxon>
        <taxon>Bacillota</taxon>
        <taxon>Clostridia</taxon>
        <taxon>Eubacteriales</taxon>
        <taxon>Clostridiaceae</taxon>
        <taxon>Clostridium</taxon>
    </lineage>
</organism>
<evidence type="ECO:0000256" key="1">
    <source>
        <dbReference type="ARBA" id="ARBA00022448"/>
    </source>
</evidence>
<dbReference type="EMBL" id="JAGGLL010000009">
    <property type="protein sequence ID" value="MBP2021626.1"/>
    <property type="molecule type" value="Genomic_DNA"/>
</dbReference>
<evidence type="ECO:0000313" key="6">
    <source>
        <dbReference type="Proteomes" id="UP001519308"/>
    </source>
</evidence>
<protein>
    <submittedName>
        <fullName evidence="5">ABC-2 type transport system ATP-binding protein</fullName>
    </submittedName>
</protein>
<keyword evidence="2" id="KW-0547">Nucleotide-binding</keyword>
<sequence length="215" mass="24042">MSKYIIEVKNVSKKFQDHTVLNDVSVNFQSGKIYGIIGRNGSGKTVLFKSICGFFPVTSGEIVVNNKIVGKEIDIPSDLGIIIEEPGFLPNYSGYKNLKFLSNIHRKIDDKGIYSVLKRVGLEKDAHKKVGKYSMGMRQRLGIAQSIMENQSILILDEPMNGLDKSGVEDVRTLLKELREEGKTIIIASHNSEDIRILCDEVYEMDGGILSKYIV</sequence>
<evidence type="ECO:0000259" key="4">
    <source>
        <dbReference type="PROSITE" id="PS50893"/>
    </source>
</evidence>
<name>A0ABS4K1H1_9CLOT</name>
<dbReference type="GO" id="GO:0005524">
    <property type="term" value="F:ATP binding"/>
    <property type="evidence" value="ECO:0007669"/>
    <property type="project" value="UniProtKB-KW"/>
</dbReference>
<dbReference type="PANTHER" id="PTHR42939:SF1">
    <property type="entry name" value="ABC TRANSPORTER ATP-BINDING PROTEIN ALBC-RELATED"/>
    <property type="match status" value="1"/>
</dbReference>
<dbReference type="SMART" id="SM00382">
    <property type="entry name" value="AAA"/>
    <property type="match status" value="1"/>
</dbReference>
<dbReference type="PROSITE" id="PS50893">
    <property type="entry name" value="ABC_TRANSPORTER_2"/>
    <property type="match status" value="1"/>
</dbReference>
<keyword evidence="3 5" id="KW-0067">ATP-binding</keyword>
<dbReference type="InterPro" id="IPR051782">
    <property type="entry name" value="ABC_Transporter_VariousFunc"/>
</dbReference>
<keyword evidence="6" id="KW-1185">Reference proteome</keyword>
<dbReference type="InterPro" id="IPR027417">
    <property type="entry name" value="P-loop_NTPase"/>
</dbReference>
<feature type="domain" description="ABC transporter" evidence="4">
    <location>
        <begin position="6"/>
        <end position="214"/>
    </location>
</feature>
<dbReference type="SUPFAM" id="SSF52540">
    <property type="entry name" value="P-loop containing nucleoside triphosphate hydrolases"/>
    <property type="match status" value="1"/>
</dbReference>
<keyword evidence="1" id="KW-0813">Transport</keyword>